<name>A0A9W6LWZ7_9MICO</name>
<comment type="pathway">
    <text evidence="2">Carbohydrate degradation; glycolysis; D-glyceraldehyde 3-phosphate from glycerone phosphate: step 1/1.</text>
</comment>
<keyword evidence="2" id="KW-0312">Gluconeogenesis</keyword>
<comment type="caution">
    <text evidence="3">The sequence shown here is derived from an EMBL/GenBank/DDBJ whole genome shotgun (WGS) entry which is preliminary data.</text>
</comment>
<dbReference type="InterPro" id="IPR035990">
    <property type="entry name" value="TIM_sf"/>
</dbReference>
<proteinExistence type="inferred from homology"/>
<evidence type="ECO:0000256" key="2">
    <source>
        <dbReference type="RuleBase" id="RU363013"/>
    </source>
</evidence>
<comment type="catalytic activity">
    <reaction evidence="2">
        <text>D-glyceraldehyde 3-phosphate = dihydroxyacetone phosphate</text>
        <dbReference type="Rhea" id="RHEA:18585"/>
        <dbReference type="ChEBI" id="CHEBI:57642"/>
        <dbReference type="ChEBI" id="CHEBI:59776"/>
        <dbReference type="EC" id="5.3.1.1"/>
    </reaction>
</comment>
<dbReference type="InterPro" id="IPR013785">
    <property type="entry name" value="Aldolase_TIM"/>
</dbReference>
<dbReference type="GO" id="GO:0046166">
    <property type="term" value="P:glyceraldehyde-3-phosphate biosynthetic process"/>
    <property type="evidence" value="ECO:0007669"/>
    <property type="project" value="TreeGrafter"/>
</dbReference>
<dbReference type="PROSITE" id="PS51440">
    <property type="entry name" value="TIM_2"/>
    <property type="match status" value="1"/>
</dbReference>
<dbReference type="GO" id="GO:0006096">
    <property type="term" value="P:glycolytic process"/>
    <property type="evidence" value="ECO:0007669"/>
    <property type="project" value="UniProtKB-KW"/>
</dbReference>
<dbReference type="PANTHER" id="PTHR21139">
    <property type="entry name" value="TRIOSEPHOSPHATE ISOMERASE"/>
    <property type="match status" value="1"/>
</dbReference>
<dbReference type="GO" id="GO:0004807">
    <property type="term" value="F:triose-phosphate isomerase activity"/>
    <property type="evidence" value="ECO:0007669"/>
    <property type="project" value="UniProtKB-EC"/>
</dbReference>
<comment type="pathway">
    <text evidence="2">Carbohydrate biosynthesis; gluconeogenesis.</text>
</comment>
<dbReference type="InterPro" id="IPR000652">
    <property type="entry name" value="Triosephosphate_isomerase"/>
</dbReference>
<dbReference type="GO" id="GO:0005829">
    <property type="term" value="C:cytosol"/>
    <property type="evidence" value="ECO:0007669"/>
    <property type="project" value="TreeGrafter"/>
</dbReference>
<comment type="subunit">
    <text evidence="2">Homodimer.</text>
</comment>
<dbReference type="RefSeq" id="WP_271173404.1">
    <property type="nucleotide sequence ID" value="NZ_BSEJ01000008.1"/>
</dbReference>
<comment type="similarity">
    <text evidence="2">Belongs to the triosephosphate isomerase family.</text>
</comment>
<dbReference type="Proteomes" id="UP001142462">
    <property type="component" value="Unassembled WGS sequence"/>
</dbReference>
<evidence type="ECO:0000313" key="4">
    <source>
        <dbReference type="Proteomes" id="UP001142462"/>
    </source>
</evidence>
<dbReference type="Pfam" id="PF00121">
    <property type="entry name" value="TIM"/>
    <property type="match status" value="1"/>
</dbReference>
<sequence>MARFVVGASLKAYFGRERTMTWARAVDELSRAHPAVRSGAVEPFAIPGFLSIAEVGAVAADGPLRVGAQDAHWDDGAFTGEVSPRQLAEFGVSLVEVGHAERRRHFGETDETVARKTDAILAAGLTPLVCVGEESEGSPPDAARAAVRQLQASLAPALAAGRDGRVLVAYEPVWAIGAPEPAPDEHIRVVCAELRAALRAMGMAADSAVLYGGSAGPGLLSRIGAAVDGLFLGRFAHDPEAFGRILDEAGSLAQSDGVRRPGTE</sequence>
<keyword evidence="4" id="KW-1185">Reference proteome</keyword>
<dbReference type="GO" id="GO:0006094">
    <property type="term" value="P:gluconeogenesis"/>
    <property type="evidence" value="ECO:0007669"/>
    <property type="project" value="UniProtKB-KW"/>
</dbReference>
<dbReference type="Gene3D" id="3.20.20.70">
    <property type="entry name" value="Aldolase class I"/>
    <property type="match status" value="1"/>
</dbReference>
<dbReference type="CDD" id="cd00311">
    <property type="entry name" value="TIM"/>
    <property type="match status" value="1"/>
</dbReference>
<comment type="subcellular location">
    <subcellularLocation>
        <location evidence="2">Cytoplasm</location>
    </subcellularLocation>
</comment>
<organism evidence="3 4">
    <name type="scientific">Microbacterium barkeri</name>
    <dbReference type="NCBI Taxonomy" id="33917"/>
    <lineage>
        <taxon>Bacteria</taxon>
        <taxon>Bacillati</taxon>
        <taxon>Actinomycetota</taxon>
        <taxon>Actinomycetes</taxon>
        <taxon>Micrococcales</taxon>
        <taxon>Microbacteriaceae</taxon>
        <taxon>Microbacterium</taxon>
    </lineage>
</organism>
<evidence type="ECO:0000313" key="3">
    <source>
        <dbReference type="EMBL" id="GLJ61693.1"/>
    </source>
</evidence>
<dbReference type="EMBL" id="BSEJ01000008">
    <property type="protein sequence ID" value="GLJ61693.1"/>
    <property type="molecule type" value="Genomic_DNA"/>
</dbReference>
<dbReference type="SUPFAM" id="SSF51351">
    <property type="entry name" value="Triosephosphate isomerase (TIM)"/>
    <property type="match status" value="1"/>
</dbReference>
<reference evidence="3" key="1">
    <citation type="journal article" date="2014" name="Int. J. Syst. Evol. Microbiol.">
        <title>Complete genome sequence of Corynebacterium casei LMG S-19264T (=DSM 44701T), isolated from a smear-ripened cheese.</title>
        <authorList>
            <consortium name="US DOE Joint Genome Institute (JGI-PGF)"/>
            <person name="Walter F."/>
            <person name="Albersmeier A."/>
            <person name="Kalinowski J."/>
            <person name="Ruckert C."/>
        </authorList>
    </citation>
    <scope>NUCLEOTIDE SEQUENCE</scope>
    <source>
        <strain evidence="3">VKM Ac-1020</strain>
    </source>
</reference>
<keyword evidence="2" id="KW-0963">Cytoplasm</keyword>
<keyword evidence="1 2" id="KW-0413">Isomerase</keyword>
<accession>A0A9W6LWZ7</accession>
<dbReference type="EC" id="5.3.1.1" evidence="2"/>
<keyword evidence="2" id="KW-0324">Glycolysis</keyword>
<dbReference type="GO" id="GO:0019563">
    <property type="term" value="P:glycerol catabolic process"/>
    <property type="evidence" value="ECO:0007669"/>
    <property type="project" value="TreeGrafter"/>
</dbReference>
<protein>
    <recommendedName>
        <fullName evidence="2">Triosephosphate isomerase</fullName>
        <ecNumber evidence="2">5.3.1.1</ecNumber>
    </recommendedName>
</protein>
<evidence type="ECO:0000256" key="1">
    <source>
        <dbReference type="ARBA" id="ARBA00023235"/>
    </source>
</evidence>
<reference evidence="3" key="2">
    <citation type="submission" date="2023-01" db="EMBL/GenBank/DDBJ databases">
        <authorList>
            <person name="Sun Q."/>
            <person name="Evtushenko L."/>
        </authorList>
    </citation>
    <scope>NUCLEOTIDE SEQUENCE</scope>
    <source>
        <strain evidence="3">VKM Ac-1020</strain>
    </source>
</reference>
<dbReference type="PANTHER" id="PTHR21139:SF2">
    <property type="entry name" value="TRIOSEPHOSPHATE ISOMERASE"/>
    <property type="match status" value="1"/>
</dbReference>
<dbReference type="AlphaFoldDB" id="A0A9W6LWZ7"/>
<gene>
    <name evidence="3" type="ORF">GCM10017576_18230</name>
</gene>